<evidence type="ECO:0000313" key="3">
    <source>
        <dbReference type="EMBL" id="MBP3943027.1"/>
    </source>
</evidence>
<dbReference type="SUPFAM" id="SSF74653">
    <property type="entry name" value="TolA/TonB C-terminal domain"/>
    <property type="match status" value="1"/>
</dbReference>
<evidence type="ECO:0000259" key="2">
    <source>
        <dbReference type="Pfam" id="PF03544"/>
    </source>
</evidence>
<keyword evidence="1" id="KW-0812">Transmembrane</keyword>
<keyword evidence="1" id="KW-0472">Membrane</keyword>
<accession>A0A8T4HC98</accession>
<keyword evidence="4" id="KW-1185">Reference proteome</keyword>
<dbReference type="RefSeq" id="WP_353546517.1">
    <property type="nucleotide sequence ID" value="NZ_JAGKSB010000005.1"/>
</dbReference>
<organism evidence="3 4">
    <name type="scientific">Rhinopithecimicrobium faecis</name>
    <dbReference type="NCBI Taxonomy" id="2820698"/>
    <lineage>
        <taxon>Bacteria</taxon>
        <taxon>Pseudomonadati</taxon>
        <taxon>Bacteroidota</taxon>
        <taxon>Sphingobacteriia</taxon>
        <taxon>Sphingobacteriales</taxon>
        <taxon>Sphingobacteriaceae</taxon>
        <taxon>Rhinopithecimicrobium</taxon>
    </lineage>
</organism>
<dbReference type="EMBL" id="JAGKSB010000005">
    <property type="protein sequence ID" value="MBP3943027.1"/>
    <property type="molecule type" value="Genomic_DNA"/>
</dbReference>
<protein>
    <submittedName>
        <fullName evidence="3">Energy transducer TonB</fullName>
    </submittedName>
</protein>
<dbReference type="InterPro" id="IPR037682">
    <property type="entry name" value="TonB_C"/>
</dbReference>
<proteinExistence type="predicted"/>
<dbReference type="PANTHER" id="PTHR34978">
    <property type="entry name" value="POSSIBLE SENSOR-TRANSDUCER PROTEIN BLAR"/>
    <property type="match status" value="1"/>
</dbReference>
<evidence type="ECO:0000256" key="1">
    <source>
        <dbReference type="SAM" id="Phobius"/>
    </source>
</evidence>
<feature type="transmembrane region" description="Helical" evidence="1">
    <location>
        <begin position="249"/>
        <end position="269"/>
    </location>
</feature>
<reference evidence="3" key="1">
    <citation type="submission" date="2021-03" db="EMBL/GenBank/DDBJ databases">
        <authorList>
            <person name="Lu T."/>
            <person name="Wang Q."/>
            <person name="Han X."/>
        </authorList>
    </citation>
    <scope>NUCLEOTIDE SEQUENCE</scope>
    <source>
        <strain evidence="3">WQ 2009</strain>
    </source>
</reference>
<name>A0A8T4HC98_9SPHI</name>
<sequence length="398" mass="44742">MLIILLTNVYALLGYACYSIWLKDLTFFQWNRVFLLSIFPIAFLLALVSLLDVQQVSSSLLFTALLEPVIIGGRLPNSTLFTLFESALDLNSLLITLYGVGFLFALVGSVKRFLHVRRLLNQQHSTVAYSFFNKINLGEHSEASDTICKHEAMHRLQYHSWDLVFMEVIRTINWFNPCVVFLIADLKLQHELFVDRYCAAENPKDYATLLLAQSLQVSPSTLMNEFVSENNLKTRIMMLFKERNGTSSVWKYGLIVPLIVVCLGSSVAFQETKPSSKKQASAPVQEMGNELFTTVEGPPQPHGGMGEFMKFVGANFNVTAEMIAASVNGTIEVKFVVEKDGSMSNFEIVNDLGHRTGEEAIALLKKYPHKWKAGIQNARKVRVAYLLPIKLNLSKSKS</sequence>
<dbReference type="PANTHER" id="PTHR34978:SF3">
    <property type="entry name" value="SLR0241 PROTEIN"/>
    <property type="match status" value="1"/>
</dbReference>
<dbReference type="AlphaFoldDB" id="A0A8T4HC98"/>
<dbReference type="Pfam" id="PF03544">
    <property type="entry name" value="TonB_C"/>
    <property type="match status" value="1"/>
</dbReference>
<feature type="transmembrane region" description="Helical" evidence="1">
    <location>
        <begin position="95"/>
        <end position="114"/>
    </location>
</feature>
<evidence type="ECO:0000313" key="4">
    <source>
        <dbReference type="Proteomes" id="UP000679691"/>
    </source>
</evidence>
<gene>
    <name evidence="3" type="ORF">J5U18_05550</name>
</gene>
<dbReference type="Proteomes" id="UP000679691">
    <property type="component" value="Unassembled WGS sequence"/>
</dbReference>
<dbReference type="GO" id="GO:0055085">
    <property type="term" value="P:transmembrane transport"/>
    <property type="evidence" value="ECO:0007669"/>
    <property type="project" value="InterPro"/>
</dbReference>
<dbReference type="InterPro" id="IPR052173">
    <property type="entry name" value="Beta-lactam_resp_regulator"/>
</dbReference>
<keyword evidence="1" id="KW-1133">Transmembrane helix</keyword>
<comment type="caution">
    <text evidence="3">The sequence shown here is derived from an EMBL/GenBank/DDBJ whole genome shotgun (WGS) entry which is preliminary data.</text>
</comment>
<feature type="transmembrane region" description="Helical" evidence="1">
    <location>
        <begin position="32"/>
        <end position="51"/>
    </location>
</feature>
<feature type="domain" description="TonB C-terminal" evidence="2">
    <location>
        <begin position="325"/>
        <end position="390"/>
    </location>
</feature>
<dbReference type="Gene3D" id="3.30.1150.10">
    <property type="match status" value="1"/>
</dbReference>